<organism evidence="1 2">
    <name type="scientific">Collybiopsis luxurians FD-317 M1</name>
    <dbReference type="NCBI Taxonomy" id="944289"/>
    <lineage>
        <taxon>Eukaryota</taxon>
        <taxon>Fungi</taxon>
        <taxon>Dikarya</taxon>
        <taxon>Basidiomycota</taxon>
        <taxon>Agaricomycotina</taxon>
        <taxon>Agaricomycetes</taxon>
        <taxon>Agaricomycetidae</taxon>
        <taxon>Agaricales</taxon>
        <taxon>Marasmiineae</taxon>
        <taxon>Omphalotaceae</taxon>
        <taxon>Collybiopsis</taxon>
        <taxon>Collybiopsis luxurians</taxon>
    </lineage>
</organism>
<dbReference type="OrthoDB" id="2596754at2759"/>
<protein>
    <submittedName>
        <fullName evidence="1">Unplaced genomic scaffold GYMLUscaffold_27, whole genome shotgun sequence</fullName>
    </submittedName>
</protein>
<dbReference type="HOGENOM" id="CLU_027726_0_0_1"/>
<evidence type="ECO:0000313" key="1">
    <source>
        <dbReference type="EMBL" id="KIK60495.1"/>
    </source>
</evidence>
<keyword evidence="2" id="KW-1185">Reference proteome</keyword>
<sequence>MSSLVDELGILLRALGIPLLLESPADLTPSLLLAILECILSSRLPLSPEIRDGLSSKSKDADHAKIQCMKIFLGIIETDILKKDVGMGGIDPLKLANGDWDEVVYVGEILCWIGRDMGITDGILGRKDARELQAWRLTPYTLPETSISQFSLSSLPTADTSASLHDIDHLRSFQAPSISSRLSPLVLPLPRRPQCIHEVQFPYTRDVSAIGSESQPVRYSGFIQSADEDAEINSFESHRSSRKFISGSDSDVNDESEDEWELSSFYPLSDSDPQTRTISLLQQRAFLLHELAKYHEGD</sequence>
<accession>A0A0D0BA09</accession>
<gene>
    <name evidence="1" type="ORF">GYMLUDRAFT_73937</name>
</gene>
<proteinExistence type="predicted"/>
<reference evidence="1 2" key="1">
    <citation type="submission" date="2014-04" db="EMBL/GenBank/DDBJ databases">
        <title>Evolutionary Origins and Diversification of the Mycorrhizal Mutualists.</title>
        <authorList>
            <consortium name="DOE Joint Genome Institute"/>
            <consortium name="Mycorrhizal Genomics Consortium"/>
            <person name="Kohler A."/>
            <person name="Kuo A."/>
            <person name="Nagy L.G."/>
            <person name="Floudas D."/>
            <person name="Copeland A."/>
            <person name="Barry K.W."/>
            <person name="Cichocki N."/>
            <person name="Veneault-Fourrey C."/>
            <person name="LaButti K."/>
            <person name="Lindquist E.A."/>
            <person name="Lipzen A."/>
            <person name="Lundell T."/>
            <person name="Morin E."/>
            <person name="Murat C."/>
            <person name="Riley R."/>
            <person name="Ohm R."/>
            <person name="Sun H."/>
            <person name="Tunlid A."/>
            <person name="Henrissat B."/>
            <person name="Grigoriev I.V."/>
            <person name="Hibbett D.S."/>
            <person name="Martin F."/>
        </authorList>
    </citation>
    <scope>NUCLEOTIDE SEQUENCE [LARGE SCALE GENOMIC DNA]</scope>
    <source>
        <strain evidence="1 2">FD-317 M1</strain>
    </source>
</reference>
<name>A0A0D0BA09_9AGAR</name>
<dbReference type="Proteomes" id="UP000053593">
    <property type="component" value="Unassembled WGS sequence"/>
</dbReference>
<dbReference type="EMBL" id="KN834775">
    <property type="protein sequence ID" value="KIK60495.1"/>
    <property type="molecule type" value="Genomic_DNA"/>
</dbReference>
<dbReference type="AlphaFoldDB" id="A0A0D0BA09"/>
<evidence type="ECO:0000313" key="2">
    <source>
        <dbReference type="Proteomes" id="UP000053593"/>
    </source>
</evidence>